<dbReference type="InterPro" id="IPR009758">
    <property type="entry name" value="DUF1326"/>
</dbReference>
<dbReference type="EMBL" id="JAMYPJ010000010">
    <property type="protein sequence ID" value="MER8933236.1"/>
    <property type="molecule type" value="Genomic_DNA"/>
</dbReference>
<gene>
    <name evidence="2" type="ORF">NKI33_09700</name>
</gene>
<dbReference type="Pfam" id="PF07040">
    <property type="entry name" value="DUF1326"/>
    <property type="match status" value="1"/>
</dbReference>
<dbReference type="Proteomes" id="UP001464387">
    <property type="component" value="Unassembled WGS sequence"/>
</dbReference>
<reference evidence="2 3" key="1">
    <citation type="journal article" date="2024" name="Proc. Natl. Acad. Sci. U.S.A.">
        <title>The evolutionary genomics of adaptation to stress in wild rhizobium bacteria.</title>
        <authorList>
            <person name="Kehlet-Delgado H."/>
            <person name="Montoya A.P."/>
            <person name="Jensen K.T."/>
            <person name="Wendlandt C.E."/>
            <person name="Dexheimer C."/>
            <person name="Roberts M."/>
            <person name="Torres Martinez L."/>
            <person name="Friesen M.L."/>
            <person name="Griffitts J.S."/>
            <person name="Porter S.S."/>
        </authorList>
    </citation>
    <scope>NUCLEOTIDE SEQUENCE [LARGE SCALE GENOMIC DNA]</scope>
    <source>
        <strain evidence="2 3">M0729</strain>
    </source>
</reference>
<evidence type="ECO:0000313" key="3">
    <source>
        <dbReference type="Proteomes" id="UP001464387"/>
    </source>
</evidence>
<organism evidence="2 3">
    <name type="scientific">Mesorhizobium opportunistum</name>
    <dbReference type="NCBI Taxonomy" id="593909"/>
    <lineage>
        <taxon>Bacteria</taxon>
        <taxon>Pseudomonadati</taxon>
        <taxon>Pseudomonadota</taxon>
        <taxon>Alphaproteobacteria</taxon>
        <taxon>Hyphomicrobiales</taxon>
        <taxon>Phyllobacteriaceae</taxon>
        <taxon>Mesorhizobium</taxon>
    </lineage>
</organism>
<comment type="caution">
    <text evidence="2">The sequence shown here is derived from an EMBL/GenBank/DDBJ whole genome shotgun (WGS) entry which is preliminary data.</text>
</comment>
<keyword evidence="3" id="KW-1185">Reference proteome</keyword>
<dbReference type="RefSeq" id="WP_287274219.1">
    <property type="nucleotide sequence ID" value="NZ_JAMYMY010000034.1"/>
</dbReference>
<sequence>MAVISARRQQIRLRDQLSAWQRRIVSGEHKWDFSPKGWEISERRTNCWSVASLRRINDPKFSGGSHECSSSMAARGRLVHICSCDIPCPCEFAQRPTGNHCQGVLAWHVREGQYGDVKLDSLTLVALGEFEGNLWAGEAKAVMGMYLDEKANESQREALQAIFGGHAGGWPAGFAANIGEMRGMEFVPITFEVAGDLATWRVEIPGLVVGRAEALSGPTTPPGKRVQTINPPGSEVGPGQVATWGRSVEVSTKGFGLDWTGTARSSKHIPFEWTGPN</sequence>
<evidence type="ECO:0000313" key="2">
    <source>
        <dbReference type="EMBL" id="MER8933236.1"/>
    </source>
</evidence>
<feature type="region of interest" description="Disordered" evidence="1">
    <location>
        <begin position="215"/>
        <end position="239"/>
    </location>
</feature>
<evidence type="ECO:0000256" key="1">
    <source>
        <dbReference type="SAM" id="MobiDB-lite"/>
    </source>
</evidence>
<protein>
    <submittedName>
        <fullName evidence="2">DUF1326 domain-containing protein</fullName>
    </submittedName>
</protein>
<name>A0ABV1YDJ1_9HYPH</name>
<accession>A0ABV1YDJ1</accession>
<proteinExistence type="predicted"/>